<evidence type="ECO:0000256" key="2">
    <source>
        <dbReference type="PIRSR" id="PIRSR601310-3"/>
    </source>
</evidence>
<organism evidence="5 6">
    <name type="scientific">Candidatus Gottesmanbacteria bacterium GW2011_GWB1_43_11</name>
    <dbReference type="NCBI Taxonomy" id="1618446"/>
    <lineage>
        <taxon>Bacteria</taxon>
        <taxon>Candidatus Gottesmaniibacteriota</taxon>
    </lineage>
</organism>
<dbReference type="Gene3D" id="3.30.428.10">
    <property type="entry name" value="HIT-like"/>
    <property type="match status" value="1"/>
</dbReference>
<accession>A0A0G1CMC1</accession>
<protein>
    <submittedName>
        <fullName evidence="5">Histidine triad nucleotide-binding protein 2</fullName>
    </submittedName>
</protein>
<feature type="domain" description="HIT" evidence="4">
    <location>
        <begin position="9"/>
        <end position="113"/>
    </location>
</feature>
<name>A0A0G1CMC1_9BACT</name>
<dbReference type="GO" id="GO:0003824">
    <property type="term" value="F:catalytic activity"/>
    <property type="evidence" value="ECO:0007669"/>
    <property type="project" value="InterPro"/>
</dbReference>
<dbReference type="Pfam" id="PF01230">
    <property type="entry name" value="HIT"/>
    <property type="match status" value="1"/>
</dbReference>
<dbReference type="EMBL" id="LCFD01000008">
    <property type="protein sequence ID" value="KKS86654.1"/>
    <property type="molecule type" value="Genomic_DNA"/>
</dbReference>
<evidence type="ECO:0000313" key="5">
    <source>
        <dbReference type="EMBL" id="KKS86654.1"/>
    </source>
</evidence>
<dbReference type="PROSITE" id="PS51084">
    <property type="entry name" value="HIT_2"/>
    <property type="match status" value="1"/>
</dbReference>
<evidence type="ECO:0000259" key="4">
    <source>
        <dbReference type="PROSITE" id="PS51084"/>
    </source>
</evidence>
<dbReference type="PANTHER" id="PTHR23089">
    <property type="entry name" value="HISTIDINE TRIAD HIT PROTEIN"/>
    <property type="match status" value="1"/>
</dbReference>
<evidence type="ECO:0000313" key="6">
    <source>
        <dbReference type="Proteomes" id="UP000034050"/>
    </source>
</evidence>
<feature type="short sequence motif" description="Histidine triad motif" evidence="2 3">
    <location>
        <begin position="101"/>
        <end position="105"/>
    </location>
</feature>
<evidence type="ECO:0000256" key="3">
    <source>
        <dbReference type="PROSITE-ProRule" id="PRU00464"/>
    </source>
</evidence>
<dbReference type="SUPFAM" id="SSF54197">
    <property type="entry name" value="HIT-like"/>
    <property type="match status" value="1"/>
</dbReference>
<feature type="active site" description="Tele-AMP-histidine intermediate" evidence="1">
    <location>
        <position position="103"/>
    </location>
</feature>
<comment type="caution">
    <text evidence="5">The sequence shown here is derived from an EMBL/GenBank/DDBJ whole genome shotgun (WGS) entry which is preliminary data.</text>
</comment>
<reference evidence="5 6" key="1">
    <citation type="journal article" date="2015" name="Nature">
        <title>rRNA introns, odd ribosomes, and small enigmatic genomes across a large radiation of phyla.</title>
        <authorList>
            <person name="Brown C.T."/>
            <person name="Hug L.A."/>
            <person name="Thomas B.C."/>
            <person name="Sharon I."/>
            <person name="Castelle C.J."/>
            <person name="Singh A."/>
            <person name="Wilkins M.J."/>
            <person name="Williams K.H."/>
            <person name="Banfield J.F."/>
        </authorList>
    </citation>
    <scope>NUCLEOTIDE SEQUENCE [LARGE SCALE GENOMIC DNA]</scope>
</reference>
<proteinExistence type="predicted"/>
<gene>
    <name evidence="5" type="ORF">UV61_C0008G0107</name>
</gene>
<dbReference type="AlphaFoldDB" id="A0A0G1CMC1"/>
<sequence length="113" mass="12946">MKSFMEDFYCKEILSGSTPVKKISETDSILAFYHTNPHWEPVHIVVIPKKHISSLVTLTDQENHLFLELIRVVKQIADKVTKEHGACRIITNLGKYQDTKHLHFHIAYGASTS</sequence>
<dbReference type="InterPro" id="IPR036265">
    <property type="entry name" value="HIT-like_sf"/>
</dbReference>
<evidence type="ECO:0000256" key="1">
    <source>
        <dbReference type="PIRSR" id="PIRSR601310-1"/>
    </source>
</evidence>
<dbReference type="STRING" id="1618446.UV61_C0008G0107"/>
<dbReference type="InterPro" id="IPR011146">
    <property type="entry name" value="HIT-like"/>
</dbReference>
<dbReference type="InterPro" id="IPR001310">
    <property type="entry name" value="Histidine_triad_HIT"/>
</dbReference>
<dbReference type="Proteomes" id="UP000034050">
    <property type="component" value="Unassembled WGS sequence"/>
</dbReference>